<dbReference type="OrthoDB" id="6159439at2759"/>
<feature type="region of interest" description="Disordered" evidence="1">
    <location>
        <begin position="1"/>
        <end position="82"/>
    </location>
</feature>
<sequence length="104" mass="11117">MGLGVGIVNSREEGKLEANERDSALRDVDEIEEEKKNSTGPPIQLDLLPPGPVPRNPPSSLQLCFPWPTENGNSEAGSSGHLGAMARGFDVNRLPAAEDIDDEP</sequence>
<accession>A0A1U8AR73</accession>
<name>A0A1U8AR73_NELNU</name>
<evidence type="ECO:0000256" key="1">
    <source>
        <dbReference type="SAM" id="MobiDB-lite"/>
    </source>
</evidence>
<proteinExistence type="predicted"/>
<feature type="compositionally biased region" description="Basic and acidic residues" evidence="1">
    <location>
        <begin position="10"/>
        <end position="37"/>
    </location>
</feature>
<dbReference type="KEGG" id="nnu:104606597"/>
<dbReference type="Proteomes" id="UP000189703">
    <property type="component" value="Unplaced"/>
</dbReference>
<dbReference type="AlphaFoldDB" id="A0A1U8AR73"/>
<evidence type="ECO:0000313" key="2">
    <source>
        <dbReference type="Proteomes" id="UP000189703"/>
    </source>
</evidence>
<protein>
    <submittedName>
        <fullName evidence="3">Uncharacterized protein LOC104606597</fullName>
    </submittedName>
</protein>
<gene>
    <name evidence="3" type="primary">LOC104606597</name>
</gene>
<dbReference type="RefSeq" id="XP_010270193.1">
    <property type="nucleotide sequence ID" value="XM_010271891.2"/>
</dbReference>
<evidence type="ECO:0000313" key="3">
    <source>
        <dbReference type="RefSeq" id="XP_010270193.1"/>
    </source>
</evidence>
<dbReference type="GeneID" id="104606597"/>
<reference evidence="3" key="1">
    <citation type="submission" date="2025-08" db="UniProtKB">
        <authorList>
            <consortium name="RefSeq"/>
        </authorList>
    </citation>
    <scope>IDENTIFICATION</scope>
</reference>
<keyword evidence="2" id="KW-1185">Reference proteome</keyword>
<organism evidence="2 3">
    <name type="scientific">Nelumbo nucifera</name>
    <name type="common">Sacred lotus</name>
    <dbReference type="NCBI Taxonomy" id="4432"/>
    <lineage>
        <taxon>Eukaryota</taxon>
        <taxon>Viridiplantae</taxon>
        <taxon>Streptophyta</taxon>
        <taxon>Embryophyta</taxon>
        <taxon>Tracheophyta</taxon>
        <taxon>Spermatophyta</taxon>
        <taxon>Magnoliopsida</taxon>
        <taxon>Proteales</taxon>
        <taxon>Nelumbonaceae</taxon>
        <taxon>Nelumbo</taxon>
    </lineage>
</organism>